<dbReference type="AlphaFoldDB" id="A0AA86GMH3"/>
<sequence>MGLSEASFVSVPARLRAAATAFPDRMAVCDEQSSLTYHQLREATGAAADKLARAGVIQGDVVAICAFNSVSYVIAYLGAVGMGAVVAPLPQSATADSLARMIGDCAARIVLVDEGAASMLANCELPAPLASLTDIADPAGVLPEGRMFEWAEIASSDRFNIIYSSGTTGTPKGIVQSHAMREAHVQLGEACGYYPGCVTLFSTPLYSNTTLISLLPTLALGGTAILMRKFGAEAFLTLAEEQRVTHAMLVPIQYQRLMASEGFDTHDLSSFREKFCTSAPFPPELKRAILKRWPGGLTEYYGMTEGGGLCILRAHAHPDKLHTVGRPAPGTDMRIIDEEGVELAAGEVGEIVGISENFMQGYHNRPRTTEEAIWAAPDGGRFMRTGDIGKFDEDGFLTLMDRKKDVIISGGFNIYPSDLEEVLRTHPHVEDAAVVGIPSTQWGETPVAFIVGPQASPVEVLEYANQRVGKSQRLADLRIVDQLPRSQIGKILKRELRASCEEDSA</sequence>
<dbReference type="RefSeq" id="WP_067182668.1">
    <property type="nucleotide sequence ID" value="NZ_CP012199.1"/>
</dbReference>
<protein>
    <submittedName>
        <fullName evidence="3">4-coumarate--CoA ligase</fullName>
        <ecNumber evidence="3">6.2.1.3</ecNumber>
    </submittedName>
</protein>
<dbReference type="InterPro" id="IPR000873">
    <property type="entry name" value="AMP-dep_synth/lig_dom"/>
</dbReference>
<feature type="domain" description="AMP-dependent synthetase/ligase" evidence="1">
    <location>
        <begin position="16"/>
        <end position="363"/>
    </location>
</feature>
<dbReference type="PANTHER" id="PTHR24096">
    <property type="entry name" value="LONG-CHAIN-FATTY-ACID--COA LIGASE"/>
    <property type="match status" value="1"/>
</dbReference>
<organism evidence="3 4">
    <name type="scientific">Sphingopyxis granuli</name>
    <dbReference type="NCBI Taxonomy" id="267128"/>
    <lineage>
        <taxon>Bacteria</taxon>
        <taxon>Pseudomonadati</taxon>
        <taxon>Pseudomonadota</taxon>
        <taxon>Alphaproteobacteria</taxon>
        <taxon>Sphingomonadales</taxon>
        <taxon>Sphingomonadaceae</taxon>
        <taxon>Sphingopyxis</taxon>
    </lineage>
</organism>
<evidence type="ECO:0000313" key="3">
    <source>
        <dbReference type="EMBL" id="AMG74117.1"/>
    </source>
</evidence>
<dbReference type="InterPro" id="IPR025110">
    <property type="entry name" value="AMP-bd_C"/>
</dbReference>
<evidence type="ECO:0000259" key="2">
    <source>
        <dbReference type="Pfam" id="PF13193"/>
    </source>
</evidence>
<dbReference type="Gene3D" id="3.40.50.12780">
    <property type="entry name" value="N-terminal domain of ligase-like"/>
    <property type="match status" value="1"/>
</dbReference>
<dbReference type="Pfam" id="PF13193">
    <property type="entry name" value="AMP-binding_C"/>
    <property type="match status" value="1"/>
</dbReference>
<proteinExistence type="predicted"/>
<reference evidence="3 4" key="1">
    <citation type="journal article" date="2016" name="BMC Genomics">
        <title>Genomic analysis of the nitrate-respiring Sphingopyxis granuli (formerly Sphingomonas macrogoltabida) strain TFA.</title>
        <authorList>
            <person name="Garcia-Romero I."/>
            <person name="Perez-Pulido A.J."/>
            <person name="Gonzalez-Flores Y.E."/>
            <person name="Reyes-Ramirez F."/>
            <person name="Santero E."/>
            <person name="Floriano B."/>
        </authorList>
    </citation>
    <scope>NUCLEOTIDE SEQUENCE [LARGE SCALE GENOMIC DNA]</scope>
    <source>
        <strain evidence="3 4">TFA</strain>
    </source>
</reference>
<dbReference type="PROSITE" id="PS00455">
    <property type="entry name" value="AMP_BINDING"/>
    <property type="match status" value="1"/>
</dbReference>
<dbReference type="GO" id="GO:0004467">
    <property type="term" value="F:long-chain fatty acid-CoA ligase activity"/>
    <property type="evidence" value="ECO:0007669"/>
    <property type="project" value="UniProtKB-EC"/>
</dbReference>
<feature type="domain" description="AMP-binding enzyme C-terminal" evidence="2">
    <location>
        <begin position="419"/>
        <end position="490"/>
    </location>
</feature>
<keyword evidence="3" id="KW-0436">Ligase</keyword>
<evidence type="ECO:0000259" key="1">
    <source>
        <dbReference type="Pfam" id="PF00501"/>
    </source>
</evidence>
<accession>A0AA86GMH3</accession>
<dbReference type="InterPro" id="IPR020845">
    <property type="entry name" value="AMP-binding_CS"/>
</dbReference>
<dbReference type="SUPFAM" id="SSF56801">
    <property type="entry name" value="Acetyl-CoA synthetase-like"/>
    <property type="match status" value="1"/>
</dbReference>
<dbReference type="Proteomes" id="UP000058599">
    <property type="component" value="Chromosome"/>
</dbReference>
<dbReference type="KEGG" id="sgi:SGRAN_1738"/>
<dbReference type="InterPro" id="IPR045851">
    <property type="entry name" value="AMP-bd_C_sf"/>
</dbReference>
<name>A0AA86GMH3_9SPHN</name>
<dbReference type="EMBL" id="CP012199">
    <property type="protein sequence ID" value="AMG74117.1"/>
    <property type="molecule type" value="Genomic_DNA"/>
</dbReference>
<dbReference type="Gene3D" id="3.30.300.30">
    <property type="match status" value="1"/>
</dbReference>
<dbReference type="EC" id="6.2.1.3" evidence="3"/>
<dbReference type="Pfam" id="PF00501">
    <property type="entry name" value="AMP-binding"/>
    <property type="match status" value="1"/>
</dbReference>
<keyword evidence="4" id="KW-1185">Reference proteome</keyword>
<gene>
    <name evidence="3" type="ORF">SGRAN_1738</name>
</gene>
<evidence type="ECO:0000313" key="4">
    <source>
        <dbReference type="Proteomes" id="UP000058599"/>
    </source>
</evidence>
<dbReference type="InterPro" id="IPR042099">
    <property type="entry name" value="ANL_N_sf"/>
</dbReference>